<evidence type="ECO:0000313" key="1">
    <source>
        <dbReference type="EMBL" id="RAH42176.1"/>
    </source>
</evidence>
<reference evidence="1" key="1">
    <citation type="submission" date="2018-02" db="EMBL/GenBank/DDBJ databases">
        <title>The genomes of Aspergillus section Nigri reveals drivers in fungal speciation.</title>
        <authorList>
            <consortium name="DOE Joint Genome Institute"/>
            <person name="Vesth T.C."/>
            <person name="Nybo J."/>
            <person name="Theobald S."/>
            <person name="Brandl J."/>
            <person name="Frisvad J.C."/>
            <person name="Nielsen K.F."/>
            <person name="Lyhne E.K."/>
            <person name="Kogle M.E."/>
            <person name="Kuo A."/>
            <person name="Riley R."/>
            <person name="Clum A."/>
            <person name="Nolan M."/>
            <person name="Lipzen A."/>
            <person name="Salamov A."/>
            <person name="Henrissat B."/>
            <person name="Wiebenga A."/>
            <person name="De vries R.P."/>
            <person name="Grigoriev I.V."/>
            <person name="Mortensen U.H."/>
            <person name="Andersen M.R."/>
            <person name="Baker S.E."/>
        </authorList>
    </citation>
    <scope>NUCLEOTIDE SEQUENCE</scope>
    <source>
        <strain evidence="1">CBS 621.78</strain>
    </source>
</reference>
<dbReference type="Proteomes" id="UP000249057">
    <property type="component" value="Unassembled WGS sequence"/>
</dbReference>
<organism evidence="1 2">
    <name type="scientific">Aspergillus brunneoviolaceus CBS 621.78</name>
    <dbReference type="NCBI Taxonomy" id="1450534"/>
    <lineage>
        <taxon>Eukaryota</taxon>
        <taxon>Fungi</taxon>
        <taxon>Dikarya</taxon>
        <taxon>Ascomycota</taxon>
        <taxon>Pezizomycotina</taxon>
        <taxon>Eurotiomycetes</taxon>
        <taxon>Eurotiomycetidae</taxon>
        <taxon>Eurotiales</taxon>
        <taxon>Aspergillaceae</taxon>
        <taxon>Aspergillus</taxon>
        <taxon>Aspergillus subgen. Circumdati</taxon>
    </lineage>
</organism>
<sequence>MGTQWINSDNLDLLQEAADAIQPSAELHPRRAAASPKETRAASPCHHCDSPAHRARQHRDAWTQGLYQRYPFPGPHSLEQSPYTSGSLLQSTDPFQGACRNPCDRALRSADWKPPSDAMSPVSEAAGRQPDYLE</sequence>
<name>A0ACD1FYV5_9EURO</name>
<accession>A0ACD1FYV5</accession>
<proteinExistence type="predicted"/>
<evidence type="ECO:0000313" key="2">
    <source>
        <dbReference type="Proteomes" id="UP000249057"/>
    </source>
</evidence>
<gene>
    <name evidence="1" type="ORF">BO95DRAFT_446223</name>
</gene>
<dbReference type="EMBL" id="KZ825377">
    <property type="protein sequence ID" value="RAH42176.1"/>
    <property type="molecule type" value="Genomic_DNA"/>
</dbReference>
<keyword evidence="2" id="KW-1185">Reference proteome</keyword>
<protein>
    <submittedName>
        <fullName evidence="1">Uncharacterized protein</fullName>
    </submittedName>
</protein>